<proteinExistence type="predicted"/>
<organism evidence="2 3">
    <name type="scientific">Candidatus Berkelbacteria bacterium RIFCSPLOWO2_01_FULL_50_28</name>
    <dbReference type="NCBI Taxonomy" id="1797471"/>
    <lineage>
        <taxon>Bacteria</taxon>
        <taxon>Candidatus Berkelbacteria</taxon>
    </lineage>
</organism>
<evidence type="ECO:0000256" key="1">
    <source>
        <dbReference type="SAM" id="Phobius"/>
    </source>
</evidence>
<reference evidence="2 3" key="1">
    <citation type="journal article" date="2016" name="Nat. Commun.">
        <title>Thousands of microbial genomes shed light on interconnected biogeochemical processes in an aquifer system.</title>
        <authorList>
            <person name="Anantharaman K."/>
            <person name="Brown C.T."/>
            <person name="Hug L.A."/>
            <person name="Sharon I."/>
            <person name="Castelle C.J."/>
            <person name="Probst A.J."/>
            <person name="Thomas B.C."/>
            <person name="Singh A."/>
            <person name="Wilkins M.J."/>
            <person name="Karaoz U."/>
            <person name="Brodie E.L."/>
            <person name="Williams K.H."/>
            <person name="Hubbard S.S."/>
            <person name="Banfield J.F."/>
        </authorList>
    </citation>
    <scope>NUCLEOTIDE SEQUENCE [LARGE SCALE GENOMIC DNA]</scope>
</reference>
<keyword evidence="1" id="KW-1133">Transmembrane helix</keyword>
<gene>
    <name evidence="2" type="ORF">A3A71_03845</name>
</gene>
<evidence type="ECO:0000313" key="2">
    <source>
        <dbReference type="EMBL" id="OGD64280.1"/>
    </source>
</evidence>
<comment type="caution">
    <text evidence="2">The sequence shown here is derived from an EMBL/GenBank/DDBJ whole genome shotgun (WGS) entry which is preliminary data.</text>
</comment>
<keyword evidence="1" id="KW-0812">Transmembrane</keyword>
<name>A0A1F5EAE4_9BACT</name>
<protein>
    <submittedName>
        <fullName evidence="2">Uncharacterized protein</fullName>
    </submittedName>
</protein>
<accession>A0A1F5EAE4</accession>
<dbReference type="STRING" id="1797471.A3A71_03845"/>
<dbReference type="EMBL" id="MEZX01000003">
    <property type="protein sequence ID" value="OGD64280.1"/>
    <property type="molecule type" value="Genomic_DNA"/>
</dbReference>
<feature type="transmembrane region" description="Helical" evidence="1">
    <location>
        <begin position="132"/>
        <end position="151"/>
    </location>
</feature>
<evidence type="ECO:0000313" key="3">
    <source>
        <dbReference type="Proteomes" id="UP000177481"/>
    </source>
</evidence>
<feature type="transmembrane region" description="Helical" evidence="1">
    <location>
        <begin position="171"/>
        <end position="190"/>
    </location>
</feature>
<dbReference type="AlphaFoldDB" id="A0A1F5EAE4"/>
<keyword evidence="1" id="KW-0472">Membrane</keyword>
<dbReference type="Proteomes" id="UP000177481">
    <property type="component" value="Unassembled WGS sequence"/>
</dbReference>
<sequence length="218" mass="22952">MEGELKCPVCGGEFDGVTFRSRSGSSIYAKRCNQCSGFWFEREPASDLELSSVLEQDSASANYSMKNTDLVCPQDQSLLEEVDSSELPAGSRYWRCNDCDGSFYPKGQLATLSEWRAKNSAHVSGGPLKPNVAISSVLVVALVGLVGASAGKISGFSAATDQVLPTLGPSLGTLILLAVTYVAGTILAILGRKVAVVAMGWGVISICLVGFFVVIFGP</sequence>
<feature type="transmembrane region" description="Helical" evidence="1">
    <location>
        <begin position="197"/>
        <end position="217"/>
    </location>
</feature>